<evidence type="ECO:0000256" key="1">
    <source>
        <dbReference type="ARBA" id="ARBA00001968"/>
    </source>
</evidence>
<evidence type="ECO:0000256" key="7">
    <source>
        <dbReference type="ARBA" id="ARBA00022723"/>
    </source>
</evidence>
<evidence type="ECO:0000256" key="10">
    <source>
        <dbReference type="ARBA" id="ARBA00047761"/>
    </source>
</evidence>
<evidence type="ECO:0000313" key="14">
    <source>
        <dbReference type="Proteomes" id="UP001054837"/>
    </source>
</evidence>
<evidence type="ECO:0000256" key="11">
    <source>
        <dbReference type="ARBA" id="ARBA00048336"/>
    </source>
</evidence>
<evidence type="ECO:0000256" key="9">
    <source>
        <dbReference type="ARBA" id="ARBA00032900"/>
    </source>
</evidence>
<dbReference type="PANTHER" id="PTHR43143">
    <property type="entry name" value="METALLOPHOSPHOESTERASE, CALCINEURIN SUPERFAMILY"/>
    <property type="match status" value="1"/>
</dbReference>
<organism evidence="13 14">
    <name type="scientific">Caerostris darwini</name>
    <dbReference type="NCBI Taxonomy" id="1538125"/>
    <lineage>
        <taxon>Eukaryota</taxon>
        <taxon>Metazoa</taxon>
        <taxon>Ecdysozoa</taxon>
        <taxon>Arthropoda</taxon>
        <taxon>Chelicerata</taxon>
        <taxon>Arachnida</taxon>
        <taxon>Araneae</taxon>
        <taxon>Araneomorphae</taxon>
        <taxon>Entelegynae</taxon>
        <taxon>Araneoidea</taxon>
        <taxon>Araneidae</taxon>
        <taxon>Caerostris</taxon>
    </lineage>
</organism>
<gene>
    <name evidence="13" type="primary">cpped1</name>
    <name evidence="13" type="ORF">CDAR_451641</name>
</gene>
<dbReference type="SUPFAM" id="SSF56300">
    <property type="entry name" value="Metallo-dependent phosphatases"/>
    <property type="match status" value="1"/>
</dbReference>
<evidence type="ECO:0000256" key="2">
    <source>
        <dbReference type="ARBA" id="ARBA00004496"/>
    </source>
</evidence>
<comment type="similarity">
    <text evidence="3">Belongs to the metallophosphoesterase superfamily. CPPED1 family.</text>
</comment>
<comment type="subcellular location">
    <subcellularLocation>
        <location evidence="2">Cytoplasm</location>
    </subcellularLocation>
</comment>
<keyword evidence="6" id="KW-0963">Cytoplasm</keyword>
<comment type="catalytic activity">
    <reaction evidence="10">
        <text>O-phospho-L-seryl-[protein] + H2O = L-seryl-[protein] + phosphate</text>
        <dbReference type="Rhea" id="RHEA:20629"/>
        <dbReference type="Rhea" id="RHEA-COMP:9863"/>
        <dbReference type="Rhea" id="RHEA-COMP:11604"/>
        <dbReference type="ChEBI" id="CHEBI:15377"/>
        <dbReference type="ChEBI" id="CHEBI:29999"/>
        <dbReference type="ChEBI" id="CHEBI:43474"/>
        <dbReference type="ChEBI" id="CHEBI:83421"/>
        <dbReference type="EC" id="3.1.3.16"/>
    </reaction>
</comment>
<dbReference type="EMBL" id="BPLQ01013883">
    <property type="protein sequence ID" value="GIY75737.1"/>
    <property type="molecule type" value="Genomic_DNA"/>
</dbReference>
<dbReference type="Pfam" id="PF00149">
    <property type="entry name" value="Metallophos"/>
    <property type="match status" value="1"/>
</dbReference>
<evidence type="ECO:0000256" key="4">
    <source>
        <dbReference type="ARBA" id="ARBA00013081"/>
    </source>
</evidence>
<sequence>MLRNLTGREKVSSVVRLSRKYIIKAEAEKKGKIPILAREHPTVFVSLFSKARIYFWTMTTDSLSKKAQDGTYPGFEKENGSEWKEPFYFIQGADPQFGMIHFYDSSKNAWDEEMRLTRKAIQLINNMKPKPKFFVVCGDLTHDFQGYRHRIAQEKDFINVFKELDEDIPLVCVCGNHEVNDEPIPSTILNYREKFGDDYFSFYCGGVMFIVLNSQYFKNSSMVKDLAKKHEKWLDKQLKEAKSGKYKHVVIFQHIPWFVRKAEERDMPHNLCSGIRTKMLNKFQEAKVKAIFCGHIHLNAGGFYKDLEVVVTSAIGCQLGMDKSGFRVVKVEEDKLSHKYISIDDAPENLNF</sequence>
<evidence type="ECO:0000313" key="13">
    <source>
        <dbReference type="EMBL" id="GIY75737.1"/>
    </source>
</evidence>
<dbReference type="InterPro" id="IPR051918">
    <property type="entry name" value="STPP_CPPED1"/>
</dbReference>
<comment type="caution">
    <text evidence="13">The sequence shown here is derived from an EMBL/GenBank/DDBJ whole genome shotgun (WGS) entry which is preliminary data.</text>
</comment>
<accession>A0AAV4VZC4</accession>
<dbReference type="PANTHER" id="PTHR43143:SF1">
    <property type="entry name" value="SERINE_THREONINE-PROTEIN PHOSPHATASE CPPED1"/>
    <property type="match status" value="1"/>
</dbReference>
<dbReference type="GO" id="GO:0005737">
    <property type="term" value="C:cytoplasm"/>
    <property type="evidence" value="ECO:0007669"/>
    <property type="project" value="UniProtKB-SubCell"/>
</dbReference>
<evidence type="ECO:0000256" key="8">
    <source>
        <dbReference type="ARBA" id="ARBA00022801"/>
    </source>
</evidence>
<dbReference type="CDD" id="cd07395">
    <property type="entry name" value="MPP_CSTP1"/>
    <property type="match status" value="1"/>
</dbReference>
<dbReference type="GO" id="GO:0004722">
    <property type="term" value="F:protein serine/threonine phosphatase activity"/>
    <property type="evidence" value="ECO:0007669"/>
    <property type="project" value="UniProtKB-EC"/>
</dbReference>
<comment type="cofactor">
    <cofactor evidence="1">
        <name>a divalent metal cation</name>
        <dbReference type="ChEBI" id="CHEBI:60240"/>
    </cofactor>
</comment>
<dbReference type="AlphaFoldDB" id="A0AAV4VZC4"/>
<dbReference type="GO" id="GO:0046872">
    <property type="term" value="F:metal ion binding"/>
    <property type="evidence" value="ECO:0007669"/>
    <property type="project" value="UniProtKB-KW"/>
</dbReference>
<comment type="catalytic activity">
    <reaction evidence="11">
        <text>O-phospho-L-threonyl-[protein] + H2O = L-threonyl-[protein] + phosphate</text>
        <dbReference type="Rhea" id="RHEA:47004"/>
        <dbReference type="Rhea" id="RHEA-COMP:11060"/>
        <dbReference type="Rhea" id="RHEA-COMP:11605"/>
        <dbReference type="ChEBI" id="CHEBI:15377"/>
        <dbReference type="ChEBI" id="CHEBI:30013"/>
        <dbReference type="ChEBI" id="CHEBI:43474"/>
        <dbReference type="ChEBI" id="CHEBI:61977"/>
        <dbReference type="EC" id="3.1.3.16"/>
    </reaction>
</comment>
<keyword evidence="14" id="KW-1185">Reference proteome</keyword>
<feature type="domain" description="Calcineurin-like phosphoesterase" evidence="12">
    <location>
        <begin position="121"/>
        <end position="297"/>
    </location>
</feature>
<dbReference type="Gene3D" id="3.60.21.10">
    <property type="match status" value="1"/>
</dbReference>
<keyword evidence="8" id="KW-0378">Hydrolase</keyword>
<evidence type="ECO:0000256" key="5">
    <source>
        <dbReference type="ARBA" id="ARBA00013356"/>
    </source>
</evidence>
<dbReference type="EC" id="3.1.3.16" evidence="4"/>
<dbReference type="InterPro" id="IPR029052">
    <property type="entry name" value="Metallo-depent_PP-like"/>
</dbReference>
<dbReference type="InterPro" id="IPR041867">
    <property type="entry name" value="MPP_CSTP1"/>
</dbReference>
<protein>
    <recommendedName>
        <fullName evidence="5">Serine/threonine-protein phosphatase CPPED1</fullName>
        <ecNumber evidence="4">3.1.3.16</ecNumber>
    </recommendedName>
    <alternativeName>
        <fullName evidence="9">Calcineurin-like phosphoesterase domain-containing protein 1</fullName>
    </alternativeName>
</protein>
<dbReference type="Proteomes" id="UP001054837">
    <property type="component" value="Unassembled WGS sequence"/>
</dbReference>
<name>A0AAV4VZC4_9ARAC</name>
<keyword evidence="7" id="KW-0479">Metal-binding</keyword>
<evidence type="ECO:0000256" key="3">
    <source>
        <dbReference type="ARBA" id="ARBA00010567"/>
    </source>
</evidence>
<evidence type="ECO:0000259" key="12">
    <source>
        <dbReference type="Pfam" id="PF00149"/>
    </source>
</evidence>
<proteinExistence type="inferred from homology"/>
<evidence type="ECO:0000256" key="6">
    <source>
        <dbReference type="ARBA" id="ARBA00022490"/>
    </source>
</evidence>
<reference evidence="13 14" key="1">
    <citation type="submission" date="2021-06" db="EMBL/GenBank/DDBJ databases">
        <title>Caerostris darwini draft genome.</title>
        <authorList>
            <person name="Kono N."/>
            <person name="Arakawa K."/>
        </authorList>
    </citation>
    <scope>NUCLEOTIDE SEQUENCE [LARGE SCALE GENOMIC DNA]</scope>
</reference>
<dbReference type="InterPro" id="IPR004843">
    <property type="entry name" value="Calcineurin-like_PHP"/>
</dbReference>